<comment type="caution">
    <text evidence="1">The sequence shown here is derived from an EMBL/GenBank/DDBJ whole genome shotgun (WGS) entry which is preliminary data.</text>
</comment>
<dbReference type="Proteomes" id="UP000617628">
    <property type="component" value="Unassembled WGS sequence"/>
</dbReference>
<sequence length="187" mass="20705">MPNASHTATANADQRLSQLIRLKRLETPDGEFWQSFEQEYRVRQMSSLVQVQPLHTRIRKACVIFARKAAPPVAAVSAVAITVVAVRNSPDLPAGQSEDQSKATSQFTQAEVDSSAEEAYFVVQQEKEQLQQPLEIEADGTIYQMNVLSHGYATGDAYLLNATPVTFIHSQAQQNAEAKIISEQPDY</sequence>
<evidence type="ECO:0000313" key="1">
    <source>
        <dbReference type="EMBL" id="MBK1879952.1"/>
    </source>
</evidence>
<proteinExistence type="predicted"/>
<reference evidence="1" key="1">
    <citation type="submission" date="2021-01" db="EMBL/GenBank/DDBJ databases">
        <title>Modified the classification status of verrucomicrobia.</title>
        <authorList>
            <person name="Feng X."/>
        </authorList>
    </citation>
    <scope>NUCLEOTIDE SEQUENCE</scope>
    <source>
        <strain evidence="1">KCTC 13126</strain>
    </source>
</reference>
<dbReference type="EMBL" id="JAENIL010000064">
    <property type="protein sequence ID" value="MBK1879952.1"/>
    <property type="molecule type" value="Genomic_DNA"/>
</dbReference>
<organism evidence="1 2">
    <name type="scientific">Pelagicoccus mobilis</name>
    <dbReference type="NCBI Taxonomy" id="415221"/>
    <lineage>
        <taxon>Bacteria</taxon>
        <taxon>Pseudomonadati</taxon>
        <taxon>Verrucomicrobiota</taxon>
        <taxon>Opitutia</taxon>
        <taxon>Puniceicoccales</taxon>
        <taxon>Pelagicoccaceae</taxon>
        <taxon>Pelagicoccus</taxon>
    </lineage>
</organism>
<evidence type="ECO:0000313" key="2">
    <source>
        <dbReference type="Proteomes" id="UP000617628"/>
    </source>
</evidence>
<gene>
    <name evidence="1" type="ORF">JIN87_23915</name>
</gene>
<dbReference type="AlphaFoldDB" id="A0A934VS06"/>
<protein>
    <submittedName>
        <fullName evidence="1">Uncharacterized protein</fullName>
    </submittedName>
</protein>
<accession>A0A934VS06</accession>
<dbReference type="RefSeq" id="WP_200358361.1">
    <property type="nucleotide sequence ID" value="NZ_JAENIL010000064.1"/>
</dbReference>
<name>A0A934VS06_9BACT</name>
<keyword evidence="2" id="KW-1185">Reference proteome</keyword>